<feature type="signal peptide" evidence="1">
    <location>
        <begin position="1"/>
        <end position="23"/>
    </location>
</feature>
<keyword evidence="1" id="KW-0732">Signal</keyword>
<dbReference type="Proteomes" id="UP000297396">
    <property type="component" value="Unassembled WGS sequence"/>
</dbReference>
<reference evidence="2 3" key="1">
    <citation type="submission" date="2019-03" db="EMBL/GenBank/DDBJ databases">
        <title>Diversity of the mouse oral microbiome.</title>
        <authorList>
            <person name="Joseph S."/>
            <person name="Aduse-Opoku J."/>
            <person name="Curtis M."/>
            <person name="Wade W."/>
            <person name="Hashim A."/>
        </authorList>
    </citation>
    <scope>NUCLEOTIDE SEQUENCE [LARGE SCALE GENOMIC DNA]</scope>
    <source>
        <strain evidence="2 3">WT12</strain>
    </source>
</reference>
<protein>
    <submittedName>
        <fullName evidence="2">DUF5067 domain-containing protein</fullName>
    </submittedName>
</protein>
<name>A0A4Y9JRQ1_9PAST</name>
<dbReference type="AlphaFoldDB" id="A0A4Y9JRQ1"/>
<sequence>MKLLKHIAAISLLVAFGTGNAYAETNTKKAENSKAAAAKKSTKSDQALKQFNKAFGIRLVGRSITNDEAGNPVFVATYELENKSKQRIKAVHWIGGYSHNQQILFAQDFPLNFDPALKAKSKITVNINLPFDKIPEQARAVIADPNAEISVVNGAKRLEFSSKKVIEIK</sequence>
<organism evidence="2 3">
    <name type="scientific">Muribacter muris</name>
    <dbReference type="NCBI Taxonomy" id="67855"/>
    <lineage>
        <taxon>Bacteria</taxon>
        <taxon>Pseudomonadati</taxon>
        <taxon>Pseudomonadota</taxon>
        <taxon>Gammaproteobacteria</taxon>
        <taxon>Pasteurellales</taxon>
        <taxon>Pasteurellaceae</taxon>
        <taxon>Muribacter</taxon>
    </lineage>
</organism>
<proteinExistence type="predicted"/>
<feature type="chain" id="PRO_5021478356" evidence="1">
    <location>
        <begin position="24"/>
        <end position="169"/>
    </location>
</feature>
<dbReference type="RefSeq" id="WP_135058653.1">
    <property type="nucleotide sequence ID" value="NZ_JADGLC010000041.1"/>
</dbReference>
<evidence type="ECO:0000313" key="3">
    <source>
        <dbReference type="Proteomes" id="UP000297396"/>
    </source>
</evidence>
<comment type="caution">
    <text evidence="2">The sequence shown here is derived from an EMBL/GenBank/DDBJ whole genome shotgun (WGS) entry which is preliminary data.</text>
</comment>
<dbReference type="EMBL" id="SPPA01000041">
    <property type="protein sequence ID" value="TFV07589.1"/>
    <property type="molecule type" value="Genomic_DNA"/>
</dbReference>
<dbReference type="OrthoDB" id="5690916at2"/>
<evidence type="ECO:0000313" key="2">
    <source>
        <dbReference type="EMBL" id="TFV07589.1"/>
    </source>
</evidence>
<accession>A0A4Y9JRQ1</accession>
<gene>
    <name evidence="2" type="ORF">E4T80_12080</name>
</gene>
<evidence type="ECO:0000256" key="1">
    <source>
        <dbReference type="SAM" id="SignalP"/>
    </source>
</evidence>